<dbReference type="RefSeq" id="WP_034650815.1">
    <property type="nucleotide sequence ID" value="NZ_BCVB01000006.1"/>
</dbReference>
<dbReference type="EMBL" id="CP009920">
    <property type="protein sequence ID" value="AJI20490.1"/>
    <property type="molecule type" value="Genomic_DNA"/>
</dbReference>
<dbReference type="KEGG" id="bmeg:BG04_5532"/>
<dbReference type="CDD" id="cd04301">
    <property type="entry name" value="NAT_SF"/>
    <property type="match status" value="1"/>
</dbReference>
<dbReference type="GeneID" id="93643475"/>
<gene>
    <name evidence="1" type="ORF">BG04_5532</name>
</gene>
<dbReference type="Proteomes" id="UP000031829">
    <property type="component" value="Chromosome"/>
</dbReference>
<dbReference type="HOGENOM" id="CLU_013985_35_1_9"/>
<evidence type="ECO:0000313" key="1">
    <source>
        <dbReference type="EMBL" id="AJI20490.1"/>
    </source>
</evidence>
<reference evidence="1 2" key="1">
    <citation type="journal article" date="2015" name="Genome Announc.">
        <title>Complete genome sequences for 35 biothreat assay-relevant bacillus species.</title>
        <authorList>
            <person name="Johnson S.L."/>
            <person name="Daligault H.E."/>
            <person name="Davenport K.W."/>
            <person name="Jaissle J."/>
            <person name="Frey K.G."/>
            <person name="Ladner J.T."/>
            <person name="Broomall S.M."/>
            <person name="Bishop-Lilly K.A."/>
            <person name="Bruce D.C."/>
            <person name="Gibbons H.S."/>
            <person name="Coyne S.R."/>
            <person name="Lo C.C."/>
            <person name="Meincke L."/>
            <person name="Munk A.C."/>
            <person name="Koroleva G.I."/>
            <person name="Rosenzweig C.N."/>
            <person name="Palacios G.F."/>
            <person name="Redden C.L."/>
            <person name="Minogue T.D."/>
            <person name="Chain P.S."/>
        </authorList>
    </citation>
    <scope>NUCLEOTIDE SEQUENCE [LARGE SCALE GENOMIC DNA]</scope>
    <source>
        <strain evidence="2">ATCC 14581 / DSM 32 / JCM 2506 / NBRC 15308 / NCIMB 9376 / NCTC 10342 / NRRL B-14308 / VKM B-512</strain>
    </source>
</reference>
<organism evidence="1 2">
    <name type="scientific">Priestia megaterium (strain ATCC 14581 / DSM 32 / CCUG 1817 / JCM 2506 / NBRC 15308 / NCIMB 9376 / NCTC 10342 / NRRL B-14308 / VKM B-512 / Ford 19)</name>
    <name type="common">Bacillus megaterium</name>
    <dbReference type="NCBI Taxonomy" id="1348623"/>
    <lineage>
        <taxon>Bacteria</taxon>
        <taxon>Bacillati</taxon>
        <taxon>Bacillota</taxon>
        <taxon>Bacilli</taxon>
        <taxon>Bacillales</taxon>
        <taxon>Bacillaceae</taxon>
        <taxon>Priestia</taxon>
    </lineage>
</organism>
<dbReference type="GO" id="GO:0016747">
    <property type="term" value="F:acyltransferase activity, transferring groups other than amino-acyl groups"/>
    <property type="evidence" value="ECO:0007669"/>
    <property type="project" value="InterPro"/>
</dbReference>
<keyword evidence="1" id="KW-0808">Transferase</keyword>
<dbReference type="Pfam" id="PF00583">
    <property type="entry name" value="Acetyltransf_1"/>
    <property type="match status" value="1"/>
</dbReference>
<dbReference type="InterPro" id="IPR016181">
    <property type="entry name" value="Acyl_CoA_acyltransferase"/>
</dbReference>
<evidence type="ECO:0000313" key="2">
    <source>
        <dbReference type="Proteomes" id="UP000031829"/>
    </source>
</evidence>
<sequence length="152" mass="17461">MVEKAVLENVQDLVNLRILLMKELGELNGNEELFRKATEEYFTTNINNPHSYTAILKANGEIVSAGSIVFFIRPPSPSNLQGKEAYVMNMYTAFDHRKHGYSSAVLKHLMQYCQKNGVNRIWLNASSAGKSLYQKHGFIEYESEMEYKFEKN</sequence>
<accession>A0A0B6A6F4</accession>
<protein>
    <submittedName>
        <fullName evidence="1">Acetyltransferase family protein</fullName>
    </submittedName>
</protein>
<name>A0A0B6A6F4_PRIM2</name>
<dbReference type="InterPro" id="IPR000182">
    <property type="entry name" value="GNAT_dom"/>
</dbReference>
<proteinExistence type="predicted"/>
<dbReference type="Gene3D" id="3.40.630.30">
    <property type="match status" value="1"/>
</dbReference>
<dbReference type="AlphaFoldDB" id="A0A0B6A6F4"/>
<dbReference type="SUPFAM" id="SSF55729">
    <property type="entry name" value="Acyl-CoA N-acyltransferases (Nat)"/>
    <property type="match status" value="1"/>
</dbReference>
<dbReference type="PROSITE" id="PS51186">
    <property type="entry name" value="GNAT"/>
    <property type="match status" value="1"/>
</dbReference>